<dbReference type="Proteomes" id="UP000054477">
    <property type="component" value="Unassembled WGS sequence"/>
</dbReference>
<reference evidence="3" key="2">
    <citation type="submission" date="2015-01" db="EMBL/GenBank/DDBJ databases">
        <title>Evolutionary Origins and Diversification of the Mycorrhizal Mutualists.</title>
        <authorList>
            <consortium name="DOE Joint Genome Institute"/>
            <consortium name="Mycorrhizal Genomics Consortium"/>
            <person name="Kohler A."/>
            <person name="Kuo A."/>
            <person name="Nagy L.G."/>
            <person name="Floudas D."/>
            <person name="Copeland A."/>
            <person name="Barry K.W."/>
            <person name="Cichocki N."/>
            <person name="Veneault-Fourrey C."/>
            <person name="LaButti K."/>
            <person name="Lindquist E.A."/>
            <person name="Lipzen A."/>
            <person name="Lundell T."/>
            <person name="Morin E."/>
            <person name="Murat C."/>
            <person name="Riley R."/>
            <person name="Ohm R."/>
            <person name="Sun H."/>
            <person name="Tunlid A."/>
            <person name="Henrissat B."/>
            <person name="Grigoriev I.V."/>
            <person name="Hibbett D.S."/>
            <person name="Martin F."/>
        </authorList>
    </citation>
    <scope>NUCLEOTIDE SEQUENCE [LARGE SCALE GENOMIC DNA]</scope>
    <source>
        <strain evidence="3">LaAM-08-1</strain>
    </source>
</reference>
<sequence>MHIARANPNERSHSIAIMPEKSSLSRSAENCENGPDAGVCRLKKKKKKGGGGRREHLKFQHQPSINELSSRFPQILSASPKRPQIRNFGQGSAGDSSLPKKWFVRQNLRSGRRIAISRPKIRNSTG</sequence>
<protein>
    <submittedName>
        <fullName evidence="2">Uncharacterized protein</fullName>
    </submittedName>
</protein>
<reference evidence="2 3" key="1">
    <citation type="submission" date="2014-04" db="EMBL/GenBank/DDBJ databases">
        <authorList>
            <consortium name="DOE Joint Genome Institute"/>
            <person name="Kuo A."/>
            <person name="Kohler A."/>
            <person name="Nagy L.G."/>
            <person name="Floudas D."/>
            <person name="Copeland A."/>
            <person name="Barry K.W."/>
            <person name="Cichocki N."/>
            <person name="Veneault-Fourrey C."/>
            <person name="LaButti K."/>
            <person name="Lindquist E.A."/>
            <person name="Lipzen A."/>
            <person name="Lundell T."/>
            <person name="Morin E."/>
            <person name="Murat C."/>
            <person name="Sun H."/>
            <person name="Tunlid A."/>
            <person name="Henrissat B."/>
            <person name="Grigoriev I.V."/>
            <person name="Hibbett D.S."/>
            <person name="Martin F."/>
            <person name="Nordberg H.P."/>
            <person name="Cantor M.N."/>
            <person name="Hua S.X."/>
        </authorList>
    </citation>
    <scope>NUCLEOTIDE SEQUENCE [LARGE SCALE GENOMIC DNA]</scope>
    <source>
        <strain evidence="2 3">LaAM-08-1</strain>
    </source>
</reference>
<evidence type="ECO:0000313" key="3">
    <source>
        <dbReference type="Proteomes" id="UP000054477"/>
    </source>
</evidence>
<evidence type="ECO:0000256" key="1">
    <source>
        <dbReference type="SAM" id="MobiDB-lite"/>
    </source>
</evidence>
<dbReference type="EMBL" id="KN838630">
    <property type="protein sequence ID" value="KIK00231.1"/>
    <property type="molecule type" value="Genomic_DNA"/>
</dbReference>
<feature type="region of interest" description="Disordered" evidence="1">
    <location>
        <begin position="1"/>
        <end position="37"/>
    </location>
</feature>
<accession>A0A0C9X5B5</accession>
<gene>
    <name evidence="2" type="ORF">K443DRAFT_614582</name>
</gene>
<proteinExistence type="predicted"/>
<evidence type="ECO:0000313" key="2">
    <source>
        <dbReference type="EMBL" id="KIK00231.1"/>
    </source>
</evidence>
<name>A0A0C9X5B5_9AGAR</name>
<keyword evidence="3" id="KW-1185">Reference proteome</keyword>
<organism evidence="2 3">
    <name type="scientific">Laccaria amethystina LaAM-08-1</name>
    <dbReference type="NCBI Taxonomy" id="1095629"/>
    <lineage>
        <taxon>Eukaryota</taxon>
        <taxon>Fungi</taxon>
        <taxon>Dikarya</taxon>
        <taxon>Basidiomycota</taxon>
        <taxon>Agaricomycotina</taxon>
        <taxon>Agaricomycetes</taxon>
        <taxon>Agaricomycetidae</taxon>
        <taxon>Agaricales</taxon>
        <taxon>Agaricineae</taxon>
        <taxon>Hydnangiaceae</taxon>
        <taxon>Laccaria</taxon>
    </lineage>
</organism>
<dbReference type="AlphaFoldDB" id="A0A0C9X5B5"/>
<dbReference type="HOGENOM" id="CLU_1981942_0_0_1"/>
<feature type="region of interest" description="Disordered" evidence="1">
    <location>
        <begin position="79"/>
        <end position="100"/>
    </location>
</feature>